<reference evidence="1 2" key="1">
    <citation type="submission" date="2018-03" db="EMBL/GenBank/DDBJ databases">
        <title>Draft genome sequence of Rohu Carp (Labeo rohita).</title>
        <authorList>
            <person name="Das P."/>
            <person name="Kushwaha B."/>
            <person name="Joshi C.G."/>
            <person name="Kumar D."/>
            <person name="Nagpure N.S."/>
            <person name="Sahoo L."/>
            <person name="Das S.P."/>
            <person name="Bit A."/>
            <person name="Patnaik S."/>
            <person name="Meher P.K."/>
            <person name="Jayasankar P."/>
            <person name="Koringa P.G."/>
            <person name="Patel N.V."/>
            <person name="Hinsu A.T."/>
            <person name="Kumar R."/>
            <person name="Pandey M."/>
            <person name="Agarwal S."/>
            <person name="Srivastava S."/>
            <person name="Singh M."/>
            <person name="Iquebal M.A."/>
            <person name="Jaiswal S."/>
            <person name="Angadi U.B."/>
            <person name="Kumar N."/>
            <person name="Raza M."/>
            <person name="Shah T.M."/>
            <person name="Rai A."/>
            <person name="Jena J.K."/>
        </authorList>
    </citation>
    <scope>NUCLEOTIDE SEQUENCE [LARGE SCALE GENOMIC DNA]</scope>
    <source>
        <strain evidence="1">DASCIFA01</strain>
        <tissue evidence="1">Testis</tissue>
    </source>
</reference>
<dbReference type="PROSITE" id="PS51257">
    <property type="entry name" value="PROKAR_LIPOPROTEIN"/>
    <property type="match status" value="1"/>
</dbReference>
<keyword evidence="2" id="KW-1185">Reference proteome</keyword>
<organism evidence="1 2">
    <name type="scientific">Labeo rohita</name>
    <name type="common">Indian major carp</name>
    <name type="synonym">Cyprinus rohita</name>
    <dbReference type="NCBI Taxonomy" id="84645"/>
    <lineage>
        <taxon>Eukaryota</taxon>
        <taxon>Metazoa</taxon>
        <taxon>Chordata</taxon>
        <taxon>Craniata</taxon>
        <taxon>Vertebrata</taxon>
        <taxon>Euteleostomi</taxon>
        <taxon>Actinopterygii</taxon>
        <taxon>Neopterygii</taxon>
        <taxon>Teleostei</taxon>
        <taxon>Ostariophysi</taxon>
        <taxon>Cypriniformes</taxon>
        <taxon>Cyprinidae</taxon>
        <taxon>Labeoninae</taxon>
        <taxon>Labeonini</taxon>
        <taxon>Labeo</taxon>
    </lineage>
</organism>
<protein>
    <submittedName>
        <fullName evidence="1">Uncharacterized protein</fullName>
    </submittedName>
</protein>
<dbReference type="AlphaFoldDB" id="A0A498L3K6"/>
<comment type="caution">
    <text evidence="1">The sequence shown here is derived from an EMBL/GenBank/DDBJ whole genome shotgun (WGS) entry which is preliminary data.</text>
</comment>
<name>A0A498L3K6_LABRO</name>
<dbReference type="Proteomes" id="UP000290572">
    <property type="component" value="Unassembled WGS sequence"/>
</dbReference>
<proteinExistence type="predicted"/>
<dbReference type="EMBL" id="QBIY01013493">
    <property type="protein sequence ID" value="RXN02779.1"/>
    <property type="molecule type" value="Genomic_DNA"/>
</dbReference>
<evidence type="ECO:0000313" key="2">
    <source>
        <dbReference type="Proteomes" id="UP000290572"/>
    </source>
</evidence>
<accession>A0A498L3K6</accession>
<evidence type="ECO:0000313" key="1">
    <source>
        <dbReference type="EMBL" id="RXN02779.1"/>
    </source>
</evidence>
<sequence>MSTATKIANVHVTASLSCVYAAIKAGADLAAGGRWAAAKCGSGWGIHKARDIGLVDSGWDDSGQGGMHGLMKGQLMVEWDNERQTAQEMLRQPRNTLLWSSVSRAPQ</sequence>
<gene>
    <name evidence="1" type="ORF">ROHU_013642</name>
</gene>